<proteinExistence type="predicted"/>
<sequence length="246" mass="28381">MEIKVSIVILLLLILTSDGTGFGRKRSAKCQRGNEQTLSRNEQNSTSDYYYYCDPTEFGVVQKIPYLRSCSPCDMIEIDFSSACIRCGMCLAIAEKINQTLLDVHEALPNACLNDTEIEVLLRTICDYSFQFYGLRELDGKRYISDKLPGSIMVSTSADGLWREKFRDLCHYYLDEIGEVSLYEQWQRCNNDGKLHDLSNIMCRNVHGILRDCKSMQNTEKYESPFKTYYAKVKITATYDKYGKRD</sequence>
<dbReference type="RefSeq" id="XP_033362269.1">
    <property type="nucleotide sequence ID" value="XM_033506378.1"/>
</dbReference>
<dbReference type="KEGG" id="bvk:117240368"/>
<accession>A0A6J3LEE8</accession>
<keyword evidence="2" id="KW-1185">Reference proteome</keyword>
<organism evidence="2 3">
    <name type="scientific">Bombus vosnesenskii</name>
    <dbReference type="NCBI Taxonomy" id="207650"/>
    <lineage>
        <taxon>Eukaryota</taxon>
        <taxon>Metazoa</taxon>
        <taxon>Ecdysozoa</taxon>
        <taxon>Arthropoda</taxon>
        <taxon>Hexapoda</taxon>
        <taxon>Insecta</taxon>
        <taxon>Pterygota</taxon>
        <taxon>Neoptera</taxon>
        <taxon>Endopterygota</taxon>
        <taxon>Hymenoptera</taxon>
        <taxon>Apocrita</taxon>
        <taxon>Aculeata</taxon>
        <taxon>Apoidea</taxon>
        <taxon>Anthophila</taxon>
        <taxon>Apidae</taxon>
        <taxon>Bombus</taxon>
        <taxon>Pyrobombus</taxon>
    </lineage>
</organism>
<name>A0A6J3LEE8_9HYME</name>
<dbReference type="GeneID" id="117240368"/>
<evidence type="ECO:0000313" key="3">
    <source>
        <dbReference type="RefSeq" id="XP_033362269.1"/>
    </source>
</evidence>
<gene>
    <name evidence="3" type="primary">LOC117240368</name>
</gene>
<keyword evidence="1" id="KW-0732">Signal</keyword>
<protein>
    <submittedName>
        <fullName evidence="3">Uncharacterized protein LOC117240368</fullName>
    </submittedName>
</protein>
<evidence type="ECO:0000313" key="2">
    <source>
        <dbReference type="Proteomes" id="UP000504631"/>
    </source>
</evidence>
<reference evidence="3" key="1">
    <citation type="submission" date="2025-08" db="UniProtKB">
        <authorList>
            <consortium name="RefSeq"/>
        </authorList>
    </citation>
    <scope>IDENTIFICATION</scope>
    <source>
        <tissue evidence="3">Muscle</tissue>
    </source>
</reference>
<feature type="chain" id="PRO_5026876797" evidence="1">
    <location>
        <begin position="22"/>
        <end position="246"/>
    </location>
</feature>
<evidence type="ECO:0000256" key="1">
    <source>
        <dbReference type="SAM" id="SignalP"/>
    </source>
</evidence>
<dbReference type="AlphaFoldDB" id="A0A6J3LEE8"/>
<dbReference type="Proteomes" id="UP000504631">
    <property type="component" value="Unplaced"/>
</dbReference>
<feature type="signal peptide" evidence="1">
    <location>
        <begin position="1"/>
        <end position="21"/>
    </location>
</feature>